<proteinExistence type="inferred from homology"/>
<dbReference type="EMBL" id="KZ819644">
    <property type="protein sequence ID" value="PWN86619.1"/>
    <property type="molecule type" value="Genomic_DNA"/>
</dbReference>
<evidence type="ECO:0000256" key="1">
    <source>
        <dbReference type="ARBA" id="ARBA00009143"/>
    </source>
</evidence>
<accession>A0A316YBG1</accession>
<dbReference type="InterPro" id="IPR010516">
    <property type="entry name" value="SAP18"/>
</dbReference>
<dbReference type="GO" id="GO:0005634">
    <property type="term" value="C:nucleus"/>
    <property type="evidence" value="ECO:0007669"/>
    <property type="project" value="TreeGrafter"/>
</dbReference>
<feature type="region of interest" description="Disordered" evidence="2">
    <location>
        <begin position="175"/>
        <end position="321"/>
    </location>
</feature>
<evidence type="ECO:0008006" key="5">
    <source>
        <dbReference type="Google" id="ProtNLM"/>
    </source>
</evidence>
<feature type="compositionally biased region" description="Basic and acidic residues" evidence="2">
    <location>
        <begin position="293"/>
        <end position="312"/>
    </location>
</feature>
<feature type="compositionally biased region" description="Pro residues" evidence="2">
    <location>
        <begin position="235"/>
        <end position="245"/>
    </location>
</feature>
<feature type="compositionally biased region" description="Basic and acidic residues" evidence="2">
    <location>
        <begin position="220"/>
        <end position="230"/>
    </location>
</feature>
<evidence type="ECO:0000313" key="3">
    <source>
        <dbReference type="EMBL" id="PWN86619.1"/>
    </source>
</evidence>
<sequence length="321" mass="35902">MQAKVRLPSPGEEATPFLLRCYVQRAPFRPIADFDPIRRTTDEYKVYVWRSATLRDIAILLHHHDPRLSGPTSLHAFRIVSFDPRRHGWVAREAGADVARVGRETVEGLLLDHDGADDAGHENGQQKERSCYADVLASALGEVDEAACRRTLDEIGLVDGEVLDCVVREPRAGKAGMGIAGSASRGRGSGAARRPPDRYAPPPSSLISPDAHPWGPGGNDRAESLRERDRRPRGRPPLPPPPRSPPRAGDGFDRTMHMDRDGYDRAALKERDRHGRAPPVDRDGHGPAQWGRRRQDSSSDRAHRMREDEEPRRRRSRSPRR</sequence>
<reference evidence="3" key="1">
    <citation type="journal article" date="2018" name="Mol. Biol. Evol.">
        <title>Broad Genomic Sampling Reveals a Smut Pathogenic Ancestry of the Fungal Clade Ustilaginomycotina.</title>
        <authorList>
            <person name="Kijpornyongpan T."/>
            <person name="Mondo S.J."/>
            <person name="Barry K."/>
            <person name="Sandor L."/>
            <person name="Lee J."/>
            <person name="Lipzen A."/>
            <person name="Pangilinan J."/>
            <person name="LaButti K."/>
            <person name="Hainaut M."/>
            <person name="Henrissat B."/>
            <person name="Grigoriev I.V."/>
            <person name="Spatafora J.W."/>
            <person name="Aime M.C."/>
        </authorList>
    </citation>
    <scope>NUCLEOTIDE SEQUENCE [LARGE SCALE GENOMIC DNA]</scope>
    <source>
        <strain evidence="3">MCA 4198</strain>
    </source>
</reference>
<dbReference type="AlphaFoldDB" id="A0A316YBG1"/>
<dbReference type="Proteomes" id="UP000245768">
    <property type="component" value="Unassembled WGS sequence"/>
</dbReference>
<dbReference type="OrthoDB" id="440566at2759"/>
<dbReference type="RefSeq" id="XP_025373817.1">
    <property type="nucleotide sequence ID" value="XM_025525412.1"/>
</dbReference>
<dbReference type="GeneID" id="37047328"/>
<dbReference type="Gene3D" id="3.10.20.550">
    <property type="entry name" value="ASAP complex, SAP18 subunit"/>
    <property type="match status" value="1"/>
</dbReference>
<dbReference type="Pfam" id="PF06487">
    <property type="entry name" value="SAP18"/>
    <property type="match status" value="1"/>
</dbReference>
<protein>
    <recommendedName>
        <fullName evidence="5">Sin3 associated polypeptide p18-domain-containing protein</fullName>
    </recommendedName>
</protein>
<dbReference type="InterPro" id="IPR042534">
    <property type="entry name" value="SAP18_sf"/>
</dbReference>
<dbReference type="STRING" id="215250.A0A316YBG1"/>
<evidence type="ECO:0000313" key="4">
    <source>
        <dbReference type="Proteomes" id="UP000245768"/>
    </source>
</evidence>
<dbReference type="PANTHER" id="PTHR13082">
    <property type="entry name" value="SAP18"/>
    <property type="match status" value="1"/>
</dbReference>
<organism evidence="3 4">
    <name type="scientific">Acaromyces ingoldii</name>
    <dbReference type="NCBI Taxonomy" id="215250"/>
    <lineage>
        <taxon>Eukaryota</taxon>
        <taxon>Fungi</taxon>
        <taxon>Dikarya</taxon>
        <taxon>Basidiomycota</taxon>
        <taxon>Ustilaginomycotina</taxon>
        <taxon>Exobasidiomycetes</taxon>
        <taxon>Exobasidiales</taxon>
        <taxon>Cryptobasidiaceae</taxon>
        <taxon>Acaromyces</taxon>
    </lineage>
</organism>
<comment type="similarity">
    <text evidence="1">Belongs to the SAP18 family.</text>
</comment>
<evidence type="ECO:0000256" key="2">
    <source>
        <dbReference type="SAM" id="MobiDB-lite"/>
    </source>
</evidence>
<keyword evidence="4" id="KW-1185">Reference proteome</keyword>
<dbReference type="InParanoid" id="A0A316YBG1"/>
<name>A0A316YBG1_9BASI</name>
<feature type="compositionally biased region" description="Basic and acidic residues" evidence="2">
    <location>
        <begin position="250"/>
        <end position="285"/>
    </location>
</feature>
<dbReference type="PANTHER" id="PTHR13082:SF0">
    <property type="entry name" value="HISTONE DEACETYLASE COMPLEX SUBUNIT SAP18"/>
    <property type="match status" value="1"/>
</dbReference>
<gene>
    <name evidence="3" type="ORF">FA10DRAFT_304927</name>
</gene>
<feature type="compositionally biased region" description="Low complexity" evidence="2">
    <location>
        <begin position="180"/>
        <end position="193"/>
    </location>
</feature>